<keyword evidence="9" id="KW-1185">Reference proteome</keyword>
<keyword evidence="3" id="KW-1003">Cell membrane</keyword>
<dbReference type="PANTHER" id="PTHR42775:SF1">
    <property type="entry name" value="PERMEASE RV2963-RELATED"/>
    <property type="match status" value="1"/>
</dbReference>
<dbReference type="Pfam" id="PF03773">
    <property type="entry name" value="ArsP_1"/>
    <property type="match status" value="1"/>
</dbReference>
<feature type="transmembrane region" description="Helical" evidence="7">
    <location>
        <begin position="86"/>
        <end position="109"/>
    </location>
</feature>
<dbReference type="AlphaFoldDB" id="A0A7L7KQZ2"/>
<organism evidence="8 9">
    <name type="scientific">Candidatus Xianfuyuplasma coldseepsis</name>
    <dbReference type="NCBI Taxonomy" id="2782163"/>
    <lineage>
        <taxon>Bacteria</taxon>
        <taxon>Bacillati</taxon>
        <taxon>Mycoplasmatota</taxon>
        <taxon>Mollicutes</taxon>
        <taxon>Candidatus Izemoplasmatales</taxon>
        <taxon>Candidatus Izemoplasmataceae</taxon>
        <taxon>Candidatus Xianfuyuplasma</taxon>
    </lineage>
</organism>
<evidence type="ECO:0000256" key="1">
    <source>
        <dbReference type="ARBA" id="ARBA00004651"/>
    </source>
</evidence>
<gene>
    <name evidence="8" type="ORF">G4Z02_02345</name>
</gene>
<evidence type="ECO:0000313" key="8">
    <source>
        <dbReference type="EMBL" id="QMS84636.1"/>
    </source>
</evidence>
<dbReference type="KEGG" id="xcl:G4Z02_02345"/>
<dbReference type="InterPro" id="IPR005524">
    <property type="entry name" value="DUF318"/>
</dbReference>
<accession>A0A7L7KQZ2</accession>
<keyword evidence="4 7" id="KW-0812">Transmembrane</keyword>
<feature type="transmembrane region" description="Helical" evidence="7">
    <location>
        <begin position="280"/>
        <end position="299"/>
    </location>
</feature>
<evidence type="ECO:0000256" key="6">
    <source>
        <dbReference type="ARBA" id="ARBA00023136"/>
    </source>
</evidence>
<keyword evidence="6 7" id="KW-0472">Membrane</keyword>
<dbReference type="PANTHER" id="PTHR42775">
    <property type="entry name" value="PERMEASE RV2963-RELATED"/>
    <property type="match status" value="1"/>
</dbReference>
<evidence type="ECO:0000256" key="4">
    <source>
        <dbReference type="ARBA" id="ARBA00022692"/>
    </source>
</evidence>
<feature type="transmembrane region" description="Helical" evidence="7">
    <location>
        <begin position="248"/>
        <end position="268"/>
    </location>
</feature>
<sequence>MFDTFNNIFLKMTWLSNFFDVVVYQWFGLQEGSLVGRIIQFFLYDVVKIFILLTILIFLVSLIQSYFTPERTTVILQKYKGIKGNITGALLGTLTPFCSCSSIPIFIGFTRAGLPLGITFSFLISSPLVDLASFIILLSALGWEIAVIYVIVGIVLAVIGGMIIDKNHMEEYIADYLRNARHVDPLLAESMTWNDRFHFALDQVKDIIKRVWLYIIIGVLIGASIHNLEALSDFVKIVLGNQNPFSVIIATVLGVPMYADIFGTIPVAEALFAQGIGAGTILSYMMAVTTLSIPSMILLKQVLKPKLLTMFIIIVTIGIIIIGYIFNILYYFM</sequence>
<evidence type="ECO:0000313" key="9">
    <source>
        <dbReference type="Proteomes" id="UP000514720"/>
    </source>
</evidence>
<dbReference type="Proteomes" id="UP000514720">
    <property type="component" value="Chromosome"/>
</dbReference>
<feature type="transmembrane region" description="Helical" evidence="7">
    <location>
        <begin position="211"/>
        <end position="228"/>
    </location>
</feature>
<name>A0A7L7KQZ2_9MOLU</name>
<dbReference type="GO" id="GO:0005886">
    <property type="term" value="C:plasma membrane"/>
    <property type="evidence" value="ECO:0007669"/>
    <property type="project" value="UniProtKB-SubCell"/>
</dbReference>
<evidence type="ECO:0000256" key="5">
    <source>
        <dbReference type="ARBA" id="ARBA00022989"/>
    </source>
</evidence>
<evidence type="ECO:0000256" key="2">
    <source>
        <dbReference type="ARBA" id="ARBA00006386"/>
    </source>
</evidence>
<dbReference type="InterPro" id="IPR053166">
    <property type="entry name" value="UPF0718_permease"/>
</dbReference>
<feature type="transmembrane region" description="Helical" evidence="7">
    <location>
        <begin position="12"/>
        <end position="29"/>
    </location>
</feature>
<dbReference type="EMBL" id="CP048914">
    <property type="protein sequence ID" value="QMS84636.1"/>
    <property type="molecule type" value="Genomic_DNA"/>
</dbReference>
<comment type="similarity">
    <text evidence="2">Belongs to the UPF0718 family.</text>
</comment>
<feature type="transmembrane region" description="Helical" evidence="7">
    <location>
        <begin position="146"/>
        <end position="164"/>
    </location>
</feature>
<dbReference type="RefSeq" id="WP_258878255.1">
    <property type="nucleotide sequence ID" value="NZ_CP048914.1"/>
</dbReference>
<feature type="transmembrane region" description="Helical" evidence="7">
    <location>
        <begin position="41"/>
        <end position="66"/>
    </location>
</feature>
<comment type="subcellular location">
    <subcellularLocation>
        <location evidence="1">Cell membrane</location>
        <topology evidence="1">Multi-pass membrane protein</topology>
    </subcellularLocation>
</comment>
<proteinExistence type="inferred from homology"/>
<protein>
    <submittedName>
        <fullName evidence="8">Permease</fullName>
    </submittedName>
</protein>
<keyword evidence="5 7" id="KW-1133">Transmembrane helix</keyword>
<feature type="transmembrane region" description="Helical" evidence="7">
    <location>
        <begin position="311"/>
        <end position="332"/>
    </location>
</feature>
<evidence type="ECO:0000256" key="7">
    <source>
        <dbReference type="SAM" id="Phobius"/>
    </source>
</evidence>
<reference evidence="8 9" key="1">
    <citation type="submission" date="2020-02" db="EMBL/GenBank/DDBJ databases">
        <authorList>
            <person name="Zheng R.K."/>
            <person name="Sun C.M."/>
        </authorList>
    </citation>
    <scope>NUCLEOTIDE SEQUENCE [LARGE SCALE GENOMIC DNA]</scope>
    <source>
        <strain evidence="9">zrk13</strain>
    </source>
</reference>
<feature type="transmembrane region" description="Helical" evidence="7">
    <location>
        <begin position="116"/>
        <end position="140"/>
    </location>
</feature>
<evidence type="ECO:0000256" key="3">
    <source>
        <dbReference type="ARBA" id="ARBA00022475"/>
    </source>
</evidence>